<proteinExistence type="inferred from homology"/>
<reference evidence="9" key="2">
    <citation type="submission" date="2010-03" db="EMBL/GenBank/DDBJ databases">
        <authorList>
            <person name="Pajon A."/>
        </authorList>
    </citation>
    <scope>NUCLEOTIDE SEQUENCE</scope>
    <source>
        <strain evidence="9">Type strain: 18P13</strain>
    </source>
</reference>
<feature type="active site" description="Nucleophile" evidence="5">
    <location>
        <position position="152"/>
    </location>
</feature>
<dbReference type="STRING" id="213810.RUM_08240"/>
<dbReference type="AlphaFoldDB" id="D4LBL3"/>
<keyword evidence="6" id="KW-0119">Carbohydrate metabolism</keyword>
<evidence type="ECO:0000256" key="2">
    <source>
        <dbReference type="ARBA" id="ARBA00022729"/>
    </source>
</evidence>
<dbReference type="OrthoDB" id="9803461at2"/>
<evidence type="ECO:0000313" key="10">
    <source>
        <dbReference type="Proteomes" id="UP000007054"/>
    </source>
</evidence>
<feature type="domain" description="Dockerin" evidence="8">
    <location>
        <begin position="411"/>
        <end position="474"/>
    </location>
</feature>
<dbReference type="InterPro" id="IPR002105">
    <property type="entry name" value="Dockerin_1_rpt"/>
</dbReference>
<dbReference type="PRINTS" id="PR00735">
    <property type="entry name" value="GLHYDRLASE8"/>
</dbReference>
<feature type="chain" id="PRO_5003061305" description="Glucanase" evidence="7">
    <location>
        <begin position="22"/>
        <end position="474"/>
    </location>
</feature>
<comment type="similarity">
    <text evidence="1 6">Belongs to the glycosyl hydrolase 8 (cellulase D) family.</text>
</comment>
<dbReference type="InterPro" id="IPR012341">
    <property type="entry name" value="6hp_glycosidase-like_sf"/>
</dbReference>
<keyword evidence="2 7" id="KW-0732">Signal</keyword>
<dbReference type="GO" id="GO:0000272">
    <property type="term" value="P:polysaccharide catabolic process"/>
    <property type="evidence" value="ECO:0007669"/>
    <property type="project" value="UniProtKB-KW"/>
</dbReference>
<evidence type="ECO:0000256" key="1">
    <source>
        <dbReference type="ARBA" id="ARBA00009209"/>
    </source>
</evidence>
<sequence length="474" mass="51881">MKLRRKTAVVMAAGAVMMANAAPVLTAAEVKEMQTGALSEETVQFYSYWKEKYLAQDPYVTGDPQYYVFYGEKTYAEAGAEVAVTVSEAHGYGMLIAASMAEHDGQAKDIFDGMYRYYKAHPSGIGPNLMAWQQTDNGSAIQNSAGADSATDGDLDIAYALLMADTVWGSDGAINYKQAALAVMNDIMTYEVNQTDWVLQLGDWAHNTREGDTYYAATRSSDFIVQYMPVFAEASGDTRWTTLYESTYRIINQMVDTYGTGILPDFIVKDSNGKFVPASANLLESEHDGNFYYNACRTPWRISMDYLVNGNADALKFANALNGFITRKTGGDPAQIMAGYTPAGEAVSDWNDLCFDAPFLVAAACGGYDTWHDSLRSMILDYGEDVYFGDTITMLCLIVDDNAWIVPAGADQPVRGDVNQDGACTVADVIALQKWLLHTPDASLADWKAGDLCPDGKLNAMDLCLLKRELLNLA</sequence>
<evidence type="ECO:0000256" key="5">
    <source>
        <dbReference type="PROSITE-ProRule" id="PRU10058"/>
    </source>
</evidence>
<dbReference type="GO" id="GO:0004553">
    <property type="term" value="F:hydrolase activity, hydrolyzing O-glycosyl compounds"/>
    <property type="evidence" value="ECO:0007669"/>
    <property type="project" value="InterPro"/>
</dbReference>
<dbReference type="InterPro" id="IPR008928">
    <property type="entry name" value="6-hairpin_glycosidase_sf"/>
</dbReference>
<dbReference type="EMBL" id="FP929052">
    <property type="protein sequence ID" value="CBL17008.1"/>
    <property type="molecule type" value="Genomic_DNA"/>
</dbReference>
<dbReference type="InterPro" id="IPR019834">
    <property type="entry name" value="Glyco_hydro_8_CS"/>
</dbReference>
<feature type="signal peptide" evidence="7">
    <location>
        <begin position="1"/>
        <end position="21"/>
    </location>
</feature>
<dbReference type="CAZy" id="GH8">
    <property type="family name" value="Glycoside Hydrolase Family 8"/>
</dbReference>
<name>D4LBL3_RUMC1</name>
<dbReference type="PROSITE" id="PS00812">
    <property type="entry name" value="GLYCOSYL_HYDROL_F8"/>
    <property type="match status" value="1"/>
</dbReference>
<dbReference type="KEGG" id="rch:RUM_08240"/>
<dbReference type="SUPFAM" id="SSF48208">
    <property type="entry name" value="Six-hairpin glycosidases"/>
    <property type="match status" value="1"/>
</dbReference>
<protein>
    <recommendedName>
        <fullName evidence="6">Glucanase</fullName>
        <ecNumber evidence="6">3.2.1.-</ecNumber>
    </recommendedName>
</protein>
<dbReference type="Pfam" id="PF01270">
    <property type="entry name" value="Glyco_hydro_8"/>
    <property type="match status" value="1"/>
</dbReference>
<keyword evidence="3 6" id="KW-0378">Hydrolase</keyword>
<evidence type="ECO:0000256" key="3">
    <source>
        <dbReference type="ARBA" id="ARBA00022801"/>
    </source>
</evidence>
<organism evidence="9 10">
    <name type="scientific">Ruminococcus champanellensis (strain DSM 18848 / JCM 17042 / KCTC 15320 / 18P13)</name>
    <dbReference type="NCBI Taxonomy" id="213810"/>
    <lineage>
        <taxon>Bacteria</taxon>
        <taxon>Bacillati</taxon>
        <taxon>Bacillota</taxon>
        <taxon>Clostridia</taxon>
        <taxon>Eubacteriales</taxon>
        <taxon>Oscillospiraceae</taxon>
        <taxon>Ruminococcus</taxon>
    </lineage>
</organism>
<reference evidence="9" key="1">
    <citation type="submission" date="2010-03" db="EMBL/GenBank/DDBJ databases">
        <title>The genome sequence of Ruminococcus sp. 18P13.</title>
        <authorList>
            <consortium name="metaHIT consortium -- http://www.metahit.eu/"/>
            <person name="Pajon A."/>
            <person name="Turner K."/>
            <person name="Parkhill J."/>
            <person name="Bernalier A."/>
        </authorList>
    </citation>
    <scope>NUCLEOTIDE SEQUENCE [LARGE SCALE GENOMIC DNA]</scope>
    <source>
        <strain evidence="9">Type strain: 18P13</strain>
    </source>
</reference>
<dbReference type="Gene3D" id="1.50.10.10">
    <property type="match status" value="1"/>
</dbReference>
<keyword evidence="4 6" id="KW-0326">Glycosidase</keyword>
<evidence type="ECO:0000256" key="4">
    <source>
        <dbReference type="ARBA" id="ARBA00023295"/>
    </source>
</evidence>
<dbReference type="RefSeq" id="WP_015557915.1">
    <property type="nucleotide sequence ID" value="NC_021039.1"/>
</dbReference>
<evidence type="ECO:0000259" key="8">
    <source>
        <dbReference type="PROSITE" id="PS51766"/>
    </source>
</evidence>
<dbReference type="InterPro" id="IPR002037">
    <property type="entry name" value="Glyco_hydro_8"/>
</dbReference>
<dbReference type="EC" id="3.2.1.-" evidence="6"/>
<dbReference type="PATRIC" id="fig|213810.4.peg.737"/>
<gene>
    <name evidence="9" type="ordered locus">RUM_08240</name>
</gene>
<dbReference type="PROSITE" id="PS51766">
    <property type="entry name" value="DOCKERIN"/>
    <property type="match status" value="1"/>
</dbReference>
<keyword evidence="6" id="KW-0624">Polysaccharide degradation</keyword>
<dbReference type="InterPro" id="IPR016134">
    <property type="entry name" value="Dockerin_dom"/>
</dbReference>
<dbReference type="InterPro" id="IPR036439">
    <property type="entry name" value="Dockerin_dom_sf"/>
</dbReference>
<dbReference type="CDD" id="cd14256">
    <property type="entry name" value="Dockerin_I"/>
    <property type="match status" value="1"/>
</dbReference>
<dbReference type="GeneID" id="83155604"/>
<dbReference type="BioCyc" id="RCHA213810:RUM_RS03980-MONOMER"/>
<dbReference type="Pfam" id="PF00404">
    <property type="entry name" value="Dockerin_1"/>
    <property type="match status" value="1"/>
</dbReference>
<accession>D4LBL3</accession>
<dbReference type="HOGENOM" id="CLU_036185_0_0_9"/>
<dbReference type="Gene3D" id="1.10.1330.10">
    <property type="entry name" value="Dockerin domain"/>
    <property type="match status" value="1"/>
</dbReference>
<dbReference type="SUPFAM" id="SSF63446">
    <property type="entry name" value="Type I dockerin domain"/>
    <property type="match status" value="1"/>
</dbReference>
<keyword evidence="10" id="KW-1185">Reference proteome</keyword>
<dbReference type="Proteomes" id="UP000007054">
    <property type="component" value="Chromosome"/>
</dbReference>
<evidence type="ECO:0000256" key="7">
    <source>
        <dbReference type="SAM" id="SignalP"/>
    </source>
</evidence>
<evidence type="ECO:0000256" key="6">
    <source>
        <dbReference type="RuleBase" id="RU361167"/>
    </source>
</evidence>
<evidence type="ECO:0000313" key="9">
    <source>
        <dbReference type="EMBL" id="CBL17008.1"/>
    </source>
</evidence>